<dbReference type="PANTHER" id="PTHR10039:SF14">
    <property type="entry name" value="NACHT DOMAIN-CONTAINING PROTEIN"/>
    <property type="match status" value="1"/>
</dbReference>
<evidence type="ECO:0000259" key="2">
    <source>
        <dbReference type="Pfam" id="PF24883"/>
    </source>
</evidence>
<proteinExistence type="predicted"/>
<evidence type="ECO:0000313" key="3">
    <source>
        <dbReference type="EMBL" id="KAK4207796.1"/>
    </source>
</evidence>
<protein>
    <recommendedName>
        <fullName evidence="2">Nephrocystin 3-like N-terminal domain-containing protein</fullName>
    </recommendedName>
</protein>
<gene>
    <name evidence="3" type="ORF">QBC37DRAFT_326752</name>
</gene>
<accession>A0AAN6XY21</accession>
<comment type="caution">
    <text evidence="3">The sequence shown here is derived from an EMBL/GenBank/DDBJ whole genome shotgun (WGS) entry which is preliminary data.</text>
</comment>
<dbReference type="Proteomes" id="UP001301769">
    <property type="component" value="Unassembled WGS sequence"/>
</dbReference>
<sequence>MAQITEFLRSTGKSLVISHISTYTQPSSTEYDQILRSILLQLVRSDTDLIAYIHDEFILRKKAVTAQAIERIILEAVRAISNNPATTRYVHILLDGLDECEKGKQLKIVTLLERIASCAFESPTTVCKVLISCRMLAPTSQRLRQKHAVSLSTEKVAVERSIGFYASQRLSKLRSRWSQLRITDSELKELELRLAAKADGMFLWAKLVLNYLTTNMFLNKGEVIGAVDVLPRELSDFYGRILTQLLANFDNRSVTRLQSILRWIAFAKRSLRRAELRSALAFACEESEVHVQGLAPNYIFDLCAPLIEERPDSTFAFVHISVKEFLQSPEGNHILDETGAVHDQGLATASCLLSGYQVFQPDYSENMRFSRVLAGFHGLHLYASEYWAEYILSVAVSDRGIDNGSAFFLRSQELASALDTPASSHERIIDSNLLDGRLRDIEQYPELWNTVVTTLAAKTTKSLIVPEEKDKHSITSLSSLYSNYQRTVKALLQLTQFPGISTRDLEIFKREVRSTALTCRIVSCPLAGIYFESEAQREKHELNHAPRIMCDVSGCGHPALSSITI</sequence>
<dbReference type="InterPro" id="IPR056884">
    <property type="entry name" value="NPHP3-like_N"/>
</dbReference>
<feature type="domain" description="Nephrocystin 3-like N-terminal" evidence="2">
    <location>
        <begin position="2"/>
        <end position="134"/>
    </location>
</feature>
<evidence type="ECO:0000313" key="4">
    <source>
        <dbReference type="Proteomes" id="UP001301769"/>
    </source>
</evidence>
<organism evidence="3 4">
    <name type="scientific">Rhypophila decipiens</name>
    <dbReference type="NCBI Taxonomy" id="261697"/>
    <lineage>
        <taxon>Eukaryota</taxon>
        <taxon>Fungi</taxon>
        <taxon>Dikarya</taxon>
        <taxon>Ascomycota</taxon>
        <taxon>Pezizomycotina</taxon>
        <taxon>Sordariomycetes</taxon>
        <taxon>Sordariomycetidae</taxon>
        <taxon>Sordariales</taxon>
        <taxon>Naviculisporaceae</taxon>
        <taxon>Rhypophila</taxon>
    </lineage>
</organism>
<keyword evidence="4" id="KW-1185">Reference proteome</keyword>
<dbReference type="EMBL" id="MU858273">
    <property type="protein sequence ID" value="KAK4207796.1"/>
    <property type="molecule type" value="Genomic_DNA"/>
</dbReference>
<dbReference type="Pfam" id="PF24883">
    <property type="entry name" value="NPHP3_N"/>
    <property type="match status" value="1"/>
</dbReference>
<reference evidence="3" key="1">
    <citation type="journal article" date="2023" name="Mol. Phylogenet. Evol.">
        <title>Genome-scale phylogeny and comparative genomics of the fungal order Sordariales.</title>
        <authorList>
            <person name="Hensen N."/>
            <person name="Bonometti L."/>
            <person name="Westerberg I."/>
            <person name="Brannstrom I.O."/>
            <person name="Guillou S."/>
            <person name="Cros-Aarteil S."/>
            <person name="Calhoun S."/>
            <person name="Haridas S."/>
            <person name="Kuo A."/>
            <person name="Mondo S."/>
            <person name="Pangilinan J."/>
            <person name="Riley R."/>
            <person name="LaButti K."/>
            <person name="Andreopoulos B."/>
            <person name="Lipzen A."/>
            <person name="Chen C."/>
            <person name="Yan M."/>
            <person name="Daum C."/>
            <person name="Ng V."/>
            <person name="Clum A."/>
            <person name="Steindorff A."/>
            <person name="Ohm R.A."/>
            <person name="Martin F."/>
            <person name="Silar P."/>
            <person name="Natvig D.O."/>
            <person name="Lalanne C."/>
            <person name="Gautier V."/>
            <person name="Ament-Velasquez S.L."/>
            <person name="Kruys A."/>
            <person name="Hutchinson M.I."/>
            <person name="Powell A.J."/>
            <person name="Barry K."/>
            <person name="Miller A.N."/>
            <person name="Grigoriev I.V."/>
            <person name="Debuchy R."/>
            <person name="Gladieux P."/>
            <person name="Hiltunen Thoren M."/>
            <person name="Johannesson H."/>
        </authorList>
    </citation>
    <scope>NUCLEOTIDE SEQUENCE</scope>
    <source>
        <strain evidence="3">PSN293</strain>
    </source>
</reference>
<name>A0AAN6XY21_9PEZI</name>
<evidence type="ECO:0000256" key="1">
    <source>
        <dbReference type="ARBA" id="ARBA00022737"/>
    </source>
</evidence>
<reference evidence="3" key="2">
    <citation type="submission" date="2023-05" db="EMBL/GenBank/DDBJ databases">
        <authorList>
            <consortium name="Lawrence Berkeley National Laboratory"/>
            <person name="Steindorff A."/>
            <person name="Hensen N."/>
            <person name="Bonometti L."/>
            <person name="Westerberg I."/>
            <person name="Brannstrom I.O."/>
            <person name="Guillou S."/>
            <person name="Cros-Aarteil S."/>
            <person name="Calhoun S."/>
            <person name="Haridas S."/>
            <person name="Kuo A."/>
            <person name="Mondo S."/>
            <person name="Pangilinan J."/>
            <person name="Riley R."/>
            <person name="Labutti K."/>
            <person name="Andreopoulos B."/>
            <person name="Lipzen A."/>
            <person name="Chen C."/>
            <person name="Yanf M."/>
            <person name="Daum C."/>
            <person name="Ng V."/>
            <person name="Clum A."/>
            <person name="Ohm R."/>
            <person name="Martin F."/>
            <person name="Silar P."/>
            <person name="Natvig D."/>
            <person name="Lalanne C."/>
            <person name="Gautier V."/>
            <person name="Ament-Velasquez S.L."/>
            <person name="Kruys A."/>
            <person name="Hutchinson M.I."/>
            <person name="Powell A.J."/>
            <person name="Barry K."/>
            <person name="Miller A.N."/>
            <person name="Grigoriev I.V."/>
            <person name="Debuchy R."/>
            <person name="Gladieux P."/>
            <person name="Thoren M.H."/>
            <person name="Johannesson H."/>
        </authorList>
    </citation>
    <scope>NUCLEOTIDE SEQUENCE</scope>
    <source>
        <strain evidence="3">PSN293</strain>
    </source>
</reference>
<dbReference type="AlphaFoldDB" id="A0AAN6XY21"/>
<keyword evidence="1" id="KW-0677">Repeat</keyword>
<dbReference type="PANTHER" id="PTHR10039">
    <property type="entry name" value="AMELOGENIN"/>
    <property type="match status" value="1"/>
</dbReference>